<dbReference type="GO" id="GO:0046914">
    <property type="term" value="F:transition metal ion binding"/>
    <property type="evidence" value="ECO:0007669"/>
    <property type="project" value="TreeGrafter"/>
</dbReference>
<feature type="domain" description="Heavy metal binding" evidence="3">
    <location>
        <begin position="315"/>
        <end position="341"/>
    </location>
</feature>
<evidence type="ECO:0000259" key="6">
    <source>
        <dbReference type="Pfam" id="PF25954"/>
    </source>
</evidence>
<dbReference type="Pfam" id="PF19335">
    <property type="entry name" value="HMBD"/>
    <property type="match status" value="1"/>
</dbReference>
<evidence type="ECO:0000259" key="5">
    <source>
        <dbReference type="Pfam" id="PF25919"/>
    </source>
</evidence>
<dbReference type="PANTHER" id="PTHR30097">
    <property type="entry name" value="CATION EFFLUX SYSTEM PROTEIN CUSB"/>
    <property type="match status" value="1"/>
</dbReference>
<dbReference type="GO" id="GO:0060003">
    <property type="term" value="P:copper ion export"/>
    <property type="evidence" value="ECO:0007669"/>
    <property type="project" value="TreeGrafter"/>
</dbReference>
<accession>A0A2P2DIL7</accession>
<reference evidence="8" key="1">
    <citation type="journal article" date="2019" name="Microbiol. Immunol.">
        <title>Molecular and phenotypic characterization of Leptospira johnsonii sp. nov., Leptospira ellinghausenii sp. nov. and Leptospira ryugenii sp. nov. isolated from soil and water in Japan.</title>
        <authorList>
            <person name="Masuzawa T."/>
            <person name="Saito M."/>
            <person name="Nakao R."/>
            <person name="Nikaido Y."/>
            <person name="Matsumoto M."/>
            <person name="Ogawa M."/>
            <person name="Yokoyama M."/>
            <person name="Hidaka Y."/>
            <person name="Tomita J."/>
            <person name="Sakakibara K."/>
            <person name="Suzuki K."/>
            <person name="Yasuda S."/>
            <person name="Sato H."/>
            <person name="Yamaguchi M."/>
            <person name="Yoshida S.I."/>
            <person name="Koizumi N."/>
            <person name="Kawamura Y."/>
        </authorList>
    </citation>
    <scope>NUCLEOTIDE SEQUENCE [LARGE SCALE GENOMIC DNA]</scope>
    <source>
        <strain evidence="8">E18</strain>
    </source>
</reference>
<name>A0A2P2DIL7_9LEPT</name>
<keyword evidence="2" id="KW-0813">Transport</keyword>
<dbReference type="FunFam" id="2.40.30.170:FF:000010">
    <property type="entry name" value="Efflux RND transporter periplasmic adaptor subunit"/>
    <property type="match status" value="1"/>
</dbReference>
<dbReference type="Proteomes" id="UP000245206">
    <property type="component" value="Unassembled WGS sequence"/>
</dbReference>
<protein>
    <submittedName>
        <fullName evidence="7">HlyD family secretion protein</fullName>
    </submittedName>
</protein>
<dbReference type="GO" id="GO:0015679">
    <property type="term" value="P:plasma membrane copper ion transport"/>
    <property type="evidence" value="ECO:0007669"/>
    <property type="project" value="TreeGrafter"/>
</dbReference>
<keyword evidence="8" id="KW-1185">Reference proteome</keyword>
<gene>
    <name evidence="7" type="ORF">LPTSP2_37230</name>
</gene>
<dbReference type="PANTHER" id="PTHR30097:SF15">
    <property type="entry name" value="CATION EFFLUX SYSTEM PROTEIN CUSB"/>
    <property type="match status" value="1"/>
</dbReference>
<dbReference type="OrthoDB" id="325180at2"/>
<feature type="domain" description="CusB-like barrel-sandwich hybrid" evidence="5">
    <location>
        <begin position="102"/>
        <end position="218"/>
    </location>
</feature>
<evidence type="ECO:0000313" key="8">
    <source>
        <dbReference type="Proteomes" id="UP000245206"/>
    </source>
</evidence>
<evidence type="ECO:0000256" key="2">
    <source>
        <dbReference type="ARBA" id="ARBA00022448"/>
    </source>
</evidence>
<dbReference type="Pfam" id="PF25869">
    <property type="entry name" value="3HB_CusB"/>
    <property type="match status" value="1"/>
</dbReference>
<dbReference type="Pfam" id="PF25919">
    <property type="entry name" value="BSH_CusB"/>
    <property type="match status" value="1"/>
</dbReference>
<dbReference type="EMBL" id="BFAZ01000012">
    <property type="protein sequence ID" value="GBF44420.1"/>
    <property type="molecule type" value="Genomic_DNA"/>
</dbReference>
<dbReference type="InterPro" id="IPR045800">
    <property type="entry name" value="HMBD"/>
</dbReference>
<dbReference type="InterPro" id="IPR058792">
    <property type="entry name" value="Beta-barrel_RND_2"/>
</dbReference>
<dbReference type="Gene3D" id="6.10.140.730">
    <property type="match status" value="1"/>
</dbReference>
<feature type="domain" description="CusB-like three alpha-helical bundle" evidence="4">
    <location>
        <begin position="137"/>
        <end position="185"/>
    </location>
</feature>
<evidence type="ECO:0000256" key="1">
    <source>
        <dbReference type="ARBA" id="ARBA00009477"/>
    </source>
</evidence>
<dbReference type="Gene3D" id="2.40.30.170">
    <property type="match status" value="1"/>
</dbReference>
<dbReference type="SUPFAM" id="SSF111369">
    <property type="entry name" value="HlyD-like secretion proteins"/>
    <property type="match status" value="1"/>
</dbReference>
<evidence type="ECO:0000259" key="3">
    <source>
        <dbReference type="Pfam" id="PF19335"/>
    </source>
</evidence>
<comment type="similarity">
    <text evidence="1">Belongs to the membrane fusion protein (MFP) (TC 8.A.1) family.</text>
</comment>
<dbReference type="Pfam" id="PF25954">
    <property type="entry name" value="Beta-barrel_RND_2"/>
    <property type="match status" value="1"/>
</dbReference>
<dbReference type="RefSeq" id="WP_004788249.1">
    <property type="nucleotide sequence ID" value="NZ_BFAZ01000012.1"/>
</dbReference>
<sequence length="443" mass="49538">MKLFFCDILKTIFVAILFSIFVLCNKTEQKPVINEHASHETKTRQLPTEAVRDTDLEISNQLTLSEREIRMAEVEAVPAKRIQLTSQLKSFGKIQINEETYTTITSRIDGYINKIFANFTGVEVKKGDHILEIYSPDLILAQNELLLSQDMESMPDLASSAKQRLLRLGITDLQIENLIKTKKIQEGVKIYSPVSGTVIEKMALEKAAVKPGDTLFKLSNLESVWAEIDIYESEYPFIRYGQSVSITAESFPGEKFKGRIWLIKPAVSEESRTIKVIVNISNKNRRLKPGMYVSANISVPVLSNGKAAPSGVEGKYTCPQHPEIIRDTRGQCPICGMTLVQIPKIDLDDRNASKYVLVIPASAVLDTGIRKIIYVEKSAGVYESREIILGAKAGDYYPILGGLEENEKVVVRGTFLLDSQFQIKGLPSVMNETGKKQDIKHSH</sequence>
<comment type="caution">
    <text evidence="7">The sequence shown here is derived from an EMBL/GenBank/DDBJ whole genome shotgun (WGS) entry which is preliminary data.</text>
</comment>
<dbReference type="AlphaFoldDB" id="A0A2P2DIL7"/>
<organism evidence="7 8">
    <name type="scientific">Leptospira ellinghausenii</name>
    <dbReference type="NCBI Taxonomy" id="1917822"/>
    <lineage>
        <taxon>Bacteria</taxon>
        <taxon>Pseudomonadati</taxon>
        <taxon>Spirochaetota</taxon>
        <taxon>Spirochaetia</taxon>
        <taxon>Leptospirales</taxon>
        <taxon>Leptospiraceae</taxon>
        <taxon>Leptospira</taxon>
    </lineage>
</organism>
<dbReference type="GeneID" id="79829134"/>
<dbReference type="GO" id="GO:0030288">
    <property type="term" value="C:outer membrane-bounded periplasmic space"/>
    <property type="evidence" value="ECO:0007669"/>
    <property type="project" value="TreeGrafter"/>
</dbReference>
<dbReference type="InterPro" id="IPR058790">
    <property type="entry name" value="BSH_CusB"/>
</dbReference>
<proteinExistence type="inferred from homology"/>
<evidence type="ECO:0000313" key="7">
    <source>
        <dbReference type="EMBL" id="GBF44420.1"/>
    </source>
</evidence>
<dbReference type="InterPro" id="IPR058791">
    <property type="entry name" value="3HB_CusB"/>
</dbReference>
<dbReference type="Gene3D" id="2.40.420.20">
    <property type="match status" value="1"/>
</dbReference>
<dbReference type="InterPro" id="IPR051909">
    <property type="entry name" value="MFP_Cation_Efflux"/>
</dbReference>
<feature type="domain" description="CusB-like beta-barrel" evidence="6">
    <location>
        <begin position="223"/>
        <end position="297"/>
    </location>
</feature>
<evidence type="ECO:0000259" key="4">
    <source>
        <dbReference type="Pfam" id="PF25869"/>
    </source>
</evidence>